<proteinExistence type="predicted"/>
<protein>
    <submittedName>
        <fullName evidence="1">Uncharacterized protein</fullName>
    </submittedName>
</protein>
<evidence type="ECO:0000313" key="1">
    <source>
        <dbReference type="EMBL" id="SVC81843.1"/>
    </source>
</evidence>
<gene>
    <name evidence="1" type="ORF">METZ01_LOCUS334697</name>
</gene>
<accession>A0A382Q8D9</accession>
<name>A0A382Q8D9_9ZZZZ</name>
<sequence>MIARRDGWVILDEGGWQEWSIRTVGRQRDRDLPTSNDELMVRLPSIAPAVEAVLYQFQVGTYTVGNSPTLYPPRTHVVE</sequence>
<dbReference type="AlphaFoldDB" id="A0A382Q8D9"/>
<dbReference type="EMBL" id="UINC01112709">
    <property type="protein sequence ID" value="SVC81843.1"/>
    <property type="molecule type" value="Genomic_DNA"/>
</dbReference>
<organism evidence="1">
    <name type="scientific">marine metagenome</name>
    <dbReference type="NCBI Taxonomy" id="408172"/>
    <lineage>
        <taxon>unclassified sequences</taxon>
        <taxon>metagenomes</taxon>
        <taxon>ecological metagenomes</taxon>
    </lineage>
</organism>
<feature type="non-terminal residue" evidence="1">
    <location>
        <position position="79"/>
    </location>
</feature>
<reference evidence="1" key="1">
    <citation type="submission" date="2018-05" db="EMBL/GenBank/DDBJ databases">
        <authorList>
            <person name="Lanie J.A."/>
            <person name="Ng W.-L."/>
            <person name="Kazmierczak K.M."/>
            <person name="Andrzejewski T.M."/>
            <person name="Davidsen T.M."/>
            <person name="Wayne K.J."/>
            <person name="Tettelin H."/>
            <person name="Glass J.I."/>
            <person name="Rusch D."/>
            <person name="Podicherti R."/>
            <person name="Tsui H.-C.T."/>
            <person name="Winkler M.E."/>
        </authorList>
    </citation>
    <scope>NUCLEOTIDE SEQUENCE</scope>
</reference>